<dbReference type="AlphaFoldDB" id="A0A1G9H9J5"/>
<organism evidence="3 4">
    <name type="scientific">Nonomuraea jiangxiensis</name>
    <dbReference type="NCBI Taxonomy" id="633440"/>
    <lineage>
        <taxon>Bacteria</taxon>
        <taxon>Bacillati</taxon>
        <taxon>Actinomycetota</taxon>
        <taxon>Actinomycetes</taxon>
        <taxon>Streptosporangiales</taxon>
        <taxon>Streptosporangiaceae</taxon>
        <taxon>Nonomuraea</taxon>
    </lineage>
</organism>
<evidence type="ECO:0000259" key="2">
    <source>
        <dbReference type="Pfam" id="PF20906"/>
    </source>
</evidence>
<dbReference type="Pfam" id="PF20906">
    <property type="entry name" value="S-Me-THD_C"/>
    <property type="match status" value="1"/>
</dbReference>
<proteinExistence type="predicted"/>
<evidence type="ECO:0000259" key="1">
    <source>
        <dbReference type="Pfam" id="PF06032"/>
    </source>
</evidence>
<feature type="domain" description="S-Me-THD-like C-terminal" evidence="2">
    <location>
        <begin position="167"/>
        <end position="360"/>
    </location>
</feature>
<reference evidence="3 4" key="1">
    <citation type="submission" date="2016-10" db="EMBL/GenBank/DDBJ databases">
        <authorList>
            <person name="de Groot N.N."/>
        </authorList>
    </citation>
    <scope>NUCLEOTIDE SEQUENCE [LARGE SCALE GENOMIC DNA]</scope>
    <source>
        <strain evidence="3 4">CGMCC 4.6533</strain>
    </source>
</reference>
<protein>
    <recommendedName>
        <fullName evidence="5">DUF917 domain-containing protein</fullName>
    </recommendedName>
</protein>
<dbReference type="EMBL" id="FNDJ01000022">
    <property type="protein sequence ID" value="SDL09648.1"/>
    <property type="molecule type" value="Genomic_DNA"/>
</dbReference>
<dbReference type="InterPro" id="IPR010318">
    <property type="entry name" value="S-Me-THD_N"/>
</dbReference>
<gene>
    <name evidence="3" type="ORF">SAMN05421869_12236</name>
</gene>
<dbReference type="Pfam" id="PF06032">
    <property type="entry name" value="S-Me-THD_N"/>
    <property type="match status" value="1"/>
</dbReference>
<dbReference type="InterPro" id="IPR027479">
    <property type="entry name" value="S-Me-THD_N_sf"/>
</dbReference>
<dbReference type="Proteomes" id="UP000199202">
    <property type="component" value="Unassembled WGS sequence"/>
</dbReference>
<evidence type="ECO:0000313" key="4">
    <source>
        <dbReference type="Proteomes" id="UP000199202"/>
    </source>
</evidence>
<dbReference type="Gene3D" id="3.40.1610.10">
    <property type="entry name" value="CV3147-like domain"/>
    <property type="match status" value="1"/>
</dbReference>
<sequence>MGYELTMAALRDLAEGAAVLGTGGGGDPYVGRLLVEQQLRAGRQIRIVQAEELPDDALVLPCALMGAPTVFWEKLPGPQGIVNAMRALEAHLGRRAAATMPIECGGFNSMIPLLLGAETGLPVVDADGMGRAFPELQMETFAVLGVPGSPMSIASDHGDTGIIDAVDNRRMEWLARAMTVQMGGSAYICDYPMDAATVRRTAVPRTLTLATRIGATLREAREEHRNPFEALTEMLTDTIYSYGVVLFQGKVADIDRRTVDGFARGRVRLTAMADPDDTMEIVFQNEHLVARRNGDPVAIVPDLICTLNSETGAPVTTEALTYGQRLTVYAISTPEIMRSPEALACFGPPGFGLDEPYVPVERLAGRTGPPVRLPAAP</sequence>
<dbReference type="STRING" id="633440.SAMN05421869_12236"/>
<evidence type="ECO:0000313" key="3">
    <source>
        <dbReference type="EMBL" id="SDL09648.1"/>
    </source>
</evidence>
<accession>A0A1G9H9J5</accession>
<evidence type="ECO:0008006" key="5">
    <source>
        <dbReference type="Google" id="ProtNLM"/>
    </source>
</evidence>
<dbReference type="Gene3D" id="2.40.390.10">
    <property type="entry name" value="CV3147-like"/>
    <property type="match status" value="1"/>
</dbReference>
<dbReference type="SUPFAM" id="SSF160991">
    <property type="entry name" value="CV3147-like"/>
    <property type="match status" value="1"/>
</dbReference>
<name>A0A1G9H9J5_9ACTN</name>
<feature type="domain" description="S-Me-THD N-terminal" evidence="1">
    <location>
        <begin position="9"/>
        <end position="164"/>
    </location>
</feature>
<dbReference type="RefSeq" id="WP_218136186.1">
    <property type="nucleotide sequence ID" value="NZ_FNDJ01000022.1"/>
</dbReference>
<keyword evidence="4" id="KW-1185">Reference proteome</keyword>
<dbReference type="InterPro" id="IPR048350">
    <property type="entry name" value="S-Me-THD-like_C"/>
</dbReference>
<dbReference type="InterPro" id="IPR024071">
    <property type="entry name" value="S-Me-THD_C_sf"/>
</dbReference>